<dbReference type="OMA" id="LFHGERE"/>
<evidence type="ECO:0000256" key="6">
    <source>
        <dbReference type="ARBA" id="ARBA00022824"/>
    </source>
</evidence>
<dbReference type="Pfam" id="PF00626">
    <property type="entry name" value="Gelsolin"/>
    <property type="match status" value="1"/>
</dbReference>
<evidence type="ECO:0000259" key="18">
    <source>
        <dbReference type="Pfam" id="PF04815"/>
    </source>
</evidence>
<dbReference type="Gene3D" id="3.40.50.410">
    <property type="entry name" value="von Willebrand factor, type A domain"/>
    <property type="match status" value="1"/>
</dbReference>
<evidence type="ECO:0000256" key="11">
    <source>
        <dbReference type="ARBA" id="ARBA00023136"/>
    </source>
</evidence>
<evidence type="ECO:0000259" key="19">
    <source>
        <dbReference type="Pfam" id="PF08033"/>
    </source>
</evidence>
<keyword evidence="4 14" id="KW-0813">Transport</keyword>
<dbReference type="Pfam" id="PF04811">
    <property type="entry name" value="Sec23_trunk"/>
    <property type="match status" value="1"/>
</dbReference>
<proteinExistence type="inferred from homology"/>
<keyword evidence="14" id="KW-0963">Cytoplasm</keyword>
<evidence type="ECO:0000256" key="13">
    <source>
        <dbReference type="ARBA" id="ARBA00025471"/>
    </source>
</evidence>
<dbReference type="SUPFAM" id="SSF81995">
    <property type="entry name" value="beta-sandwich domain of Sec23/24"/>
    <property type="match status" value="1"/>
</dbReference>
<dbReference type="InterPro" id="IPR006895">
    <property type="entry name" value="Znf_Sec23_Sec24"/>
</dbReference>
<keyword evidence="8 14" id="KW-0931">ER-Golgi transport</keyword>
<dbReference type="PANTHER" id="PTHR11141:SF22">
    <property type="entry name" value="PROTEIN TRANSPORT PROTEIN SEC23 G"/>
    <property type="match status" value="1"/>
</dbReference>
<keyword evidence="11 14" id="KW-0472">Membrane</keyword>
<evidence type="ECO:0000256" key="8">
    <source>
        <dbReference type="ARBA" id="ARBA00022892"/>
    </source>
</evidence>
<organism evidence="20 21">
    <name type="scientific">Ceratopteris richardii</name>
    <name type="common">Triangle waterfern</name>
    <dbReference type="NCBI Taxonomy" id="49495"/>
    <lineage>
        <taxon>Eukaryota</taxon>
        <taxon>Viridiplantae</taxon>
        <taxon>Streptophyta</taxon>
        <taxon>Embryophyta</taxon>
        <taxon>Tracheophyta</taxon>
        <taxon>Polypodiopsida</taxon>
        <taxon>Polypodiidae</taxon>
        <taxon>Polypodiales</taxon>
        <taxon>Pteridineae</taxon>
        <taxon>Pteridaceae</taxon>
        <taxon>Parkerioideae</taxon>
        <taxon>Ceratopteris</taxon>
    </lineage>
</organism>
<evidence type="ECO:0000313" key="20">
    <source>
        <dbReference type="EMBL" id="KAH7280050.1"/>
    </source>
</evidence>
<evidence type="ECO:0000256" key="5">
    <source>
        <dbReference type="ARBA" id="ARBA00022723"/>
    </source>
</evidence>
<dbReference type="Gene3D" id="2.30.30.380">
    <property type="entry name" value="Zn-finger domain of Sec23/24"/>
    <property type="match status" value="1"/>
</dbReference>
<feature type="domain" description="Sec23/Sec24 helical" evidence="18">
    <location>
        <begin position="520"/>
        <end position="618"/>
    </location>
</feature>
<dbReference type="Proteomes" id="UP000825935">
    <property type="component" value="Chromosome 37"/>
</dbReference>
<dbReference type="GO" id="GO:0006886">
    <property type="term" value="P:intracellular protein transport"/>
    <property type="evidence" value="ECO:0007669"/>
    <property type="project" value="InterPro"/>
</dbReference>
<feature type="domain" description="Zinc finger Sec23/Sec24-type" evidence="16">
    <location>
        <begin position="53"/>
        <end position="91"/>
    </location>
</feature>
<evidence type="ECO:0000256" key="12">
    <source>
        <dbReference type="ARBA" id="ARBA00023329"/>
    </source>
</evidence>
<dbReference type="InterPro" id="IPR036175">
    <property type="entry name" value="Sec23/24_helical_dom_sf"/>
</dbReference>
<keyword evidence="7 14" id="KW-0862">Zinc</keyword>
<evidence type="ECO:0000256" key="9">
    <source>
        <dbReference type="ARBA" id="ARBA00022927"/>
    </source>
</evidence>
<keyword evidence="9 14" id="KW-0653">Protein transport</keyword>
<evidence type="ECO:0000256" key="10">
    <source>
        <dbReference type="ARBA" id="ARBA00023034"/>
    </source>
</evidence>
<dbReference type="EMBL" id="CM035442">
    <property type="protein sequence ID" value="KAH7280050.1"/>
    <property type="molecule type" value="Genomic_DNA"/>
</dbReference>
<reference evidence="20" key="1">
    <citation type="submission" date="2021-08" db="EMBL/GenBank/DDBJ databases">
        <title>WGS assembly of Ceratopteris richardii.</title>
        <authorList>
            <person name="Marchant D.B."/>
            <person name="Chen G."/>
            <person name="Jenkins J."/>
            <person name="Shu S."/>
            <person name="Leebens-Mack J."/>
            <person name="Grimwood J."/>
            <person name="Schmutz J."/>
            <person name="Soltis P."/>
            <person name="Soltis D."/>
            <person name="Chen Z.-H."/>
        </authorList>
    </citation>
    <scope>NUCLEOTIDE SEQUENCE</scope>
    <source>
        <strain evidence="20">Whitten #5841</strain>
        <tissue evidence="20">Leaf</tissue>
    </source>
</reference>
<sequence>MEFAELEASEGLRWVWNTWPCSRKHADEMAIPLAILCCPLFPIPDLSLLPYAPLACAACHAFLNPYARFDASAEVWTCPFCFRLNSFPPSYHHHPRQLHSLPSELFPAHTCVEYVLPPKTGHYSIAYPQSPLRSSAPAFLFLLDVSIPREELDSLKSALLQTLSLLPDHALVGLISFGSQVHLHDLSVKNTCMKSIVFHGERELSIQKVQELLDICCKSQKDPRLQGEINQFLSPLMDCAFSLTAAIEEVQPYSVPSTSKSRPERSTGTALTVAISLLKRCVPNTGSRILLFVGGPCTSGPGKVVGTSFEENIRTHRDITNNRAHHTYKGEKFYKNIEAALIANGCVLDMFACSLDQVGIYEASSAINASGGILVVAETFGSGEFKVSLQRLFACDSDGCLKMCFNATVEVKSTEKVKVYGALGPCSPSNTMVSSLGNNQIGAGKTDSWRFCTLNENTHVAFLFEVSSHSLASSQPRMPFIMQFITRFQKSNGQMHVRVLTTARRWADFSQTEQIISGFDQEAAAAIVSRVAINKALKEDGGEVIRWLDNLLIRFASRFGDYNREDPESFSLSSNLSHFPQLMFYLRRSQFLQVNRNTPDETAFLRLVLNRESVSRTIIMIRPTLLSYKLDGPPVPVPLDISSVKADCILLFDSFFYVVVHYGLTIVQWRKLGYHKDSCHENFRKMLEISVIDAQSLLAERNPLPRFIECDQYSSQARFLLAKLNPSITHKTDHVGDSNFIFTDDISLEVFLSHLQELAVREDSYV</sequence>
<evidence type="ECO:0000256" key="1">
    <source>
        <dbReference type="ARBA" id="ARBA00004255"/>
    </source>
</evidence>
<dbReference type="GO" id="GO:0090110">
    <property type="term" value="P:COPII-coated vesicle cargo loading"/>
    <property type="evidence" value="ECO:0007669"/>
    <property type="project" value="TreeGrafter"/>
</dbReference>
<dbReference type="InterPro" id="IPR007123">
    <property type="entry name" value="Gelsolin-like_dom"/>
</dbReference>
<evidence type="ECO:0000256" key="4">
    <source>
        <dbReference type="ARBA" id="ARBA00022448"/>
    </source>
</evidence>
<evidence type="ECO:0000256" key="3">
    <source>
        <dbReference type="ARBA" id="ARBA00021212"/>
    </source>
</evidence>
<evidence type="ECO:0000259" key="15">
    <source>
        <dbReference type="Pfam" id="PF00626"/>
    </source>
</evidence>
<evidence type="ECO:0000259" key="16">
    <source>
        <dbReference type="Pfam" id="PF04810"/>
    </source>
</evidence>
<dbReference type="GO" id="GO:0005096">
    <property type="term" value="F:GTPase activator activity"/>
    <property type="evidence" value="ECO:0007669"/>
    <property type="project" value="TreeGrafter"/>
</dbReference>
<dbReference type="InterPro" id="IPR036174">
    <property type="entry name" value="Znf_Sec23_Sec24_sf"/>
</dbReference>
<comment type="caution">
    <text evidence="20">The sequence shown here is derived from an EMBL/GenBank/DDBJ whole genome shotgun (WGS) entry which is preliminary data.</text>
</comment>
<dbReference type="InterPro" id="IPR006896">
    <property type="entry name" value="Sec23/24_trunk_dom"/>
</dbReference>
<comment type="function">
    <text evidence="13 14">Component of the coat protein complex II (COPII) which promotes the formation of transport vesicles from the endoplasmic reticulum (ER). The coat has two main functions, the physical deformation of the endoplasmic reticulum membrane into vesicles and the selection of cargo molecules.</text>
</comment>
<accession>A0A8T2Q8U4</accession>
<dbReference type="InterPro" id="IPR012990">
    <property type="entry name" value="Beta-sandwich_Sec23_24"/>
</dbReference>
<dbReference type="SUPFAM" id="SSF81811">
    <property type="entry name" value="Helical domain of Sec23/24"/>
    <property type="match status" value="1"/>
</dbReference>
<dbReference type="PANTHER" id="PTHR11141">
    <property type="entry name" value="PROTEIN TRANSPORT PROTEIN SEC23"/>
    <property type="match status" value="1"/>
</dbReference>
<evidence type="ECO:0000256" key="7">
    <source>
        <dbReference type="ARBA" id="ARBA00022833"/>
    </source>
</evidence>
<keyword evidence="5 14" id="KW-0479">Metal-binding</keyword>
<dbReference type="GO" id="GO:0005789">
    <property type="term" value="C:endoplasmic reticulum membrane"/>
    <property type="evidence" value="ECO:0007669"/>
    <property type="project" value="UniProtKB-SubCell"/>
</dbReference>
<comment type="subcellular location">
    <subcellularLocation>
        <location evidence="14">Cytoplasmic vesicle</location>
        <location evidence="14">COPII-coated vesicle membrane</location>
        <topology evidence="14">Peripheral membrane protein</topology>
        <orientation evidence="14">Cytoplasmic side</orientation>
    </subcellularLocation>
    <subcellularLocation>
        <location evidence="14">Endoplasmic reticulum membrane</location>
        <topology evidence="14">Peripheral membrane protein</topology>
        <orientation evidence="14">Cytoplasmic side</orientation>
    </subcellularLocation>
    <subcellularLocation>
        <location evidence="1">Golgi apparatus membrane</location>
        <topology evidence="1">Peripheral membrane protein</topology>
        <orientation evidence="1">Cytoplasmic side</orientation>
    </subcellularLocation>
</comment>
<dbReference type="FunFam" id="3.40.50.410:FF:000043">
    <property type="entry name" value="Protein transport protein SEC23"/>
    <property type="match status" value="1"/>
</dbReference>
<dbReference type="InterPro" id="IPR006900">
    <property type="entry name" value="Sec23/24_helical_dom"/>
</dbReference>
<feature type="domain" description="Sec23/Sec24 trunk" evidence="17">
    <location>
        <begin position="136"/>
        <end position="393"/>
    </location>
</feature>
<evidence type="ECO:0000259" key="17">
    <source>
        <dbReference type="Pfam" id="PF04811"/>
    </source>
</evidence>
<dbReference type="InterPro" id="IPR036180">
    <property type="entry name" value="Gelsolin-like_dom_sf"/>
</dbReference>
<dbReference type="FunFam" id="3.40.20.10:FF:000041">
    <property type="entry name" value="Protein transport protein SEC23"/>
    <property type="match status" value="1"/>
</dbReference>
<feature type="domain" description="Sec23/Sec24 beta-sandwich" evidence="19">
    <location>
        <begin position="405"/>
        <end position="507"/>
    </location>
</feature>
<dbReference type="Gene3D" id="1.20.120.730">
    <property type="entry name" value="Sec23/Sec24 helical domain"/>
    <property type="match status" value="1"/>
</dbReference>
<dbReference type="Gene3D" id="3.40.20.10">
    <property type="entry name" value="Severin"/>
    <property type="match status" value="1"/>
</dbReference>
<dbReference type="SUPFAM" id="SSF53300">
    <property type="entry name" value="vWA-like"/>
    <property type="match status" value="1"/>
</dbReference>
<gene>
    <name evidence="20" type="ORF">KP509_37G050300</name>
</gene>
<evidence type="ECO:0000256" key="2">
    <source>
        <dbReference type="ARBA" id="ARBA00009210"/>
    </source>
</evidence>
<dbReference type="GO" id="GO:0008270">
    <property type="term" value="F:zinc ion binding"/>
    <property type="evidence" value="ECO:0007669"/>
    <property type="project" value="InterPro"/>
</dbReference>
<dbReference type="Pfam" id="PF04810">
    <property type="entry name" value="zf-Sec23_Sec24"/>
    <property type="match status" value="1"/>
</dbReference>
<dbReference type="OrthoDB" id="10256289at2759"/>
<comment type="similarity">
    <text evidence="2 14">Belongs to the SEC23/SEC24 family. SEC23 subfamily.</text>
</comment>
<keyword evidence="6 14" id="KW-0256">Endoplasmic reticulum</keyword>
<feature type="domain" description="Gelsolin-like" evidence="15">
    <location>
        <begin position="634"/>
        <end position="720"/>
    </location>
</feature>
<keyword evidence="12 14" id="KW-0968">Cytoplasmic vesicle</keyword>
<evidence type="ECO:0000313" key="21">
    <source>
        <dbReference type="Proteomes" id="UP000825935"/>
    </source>
</evidence>
<keyword evidence="10" id="KW-0333">Golgi apparatus</keyword>
<dbReference type="GO" id="GO:0000139">
    <property type="term" value="C:Golgi membrane"/>
    <property type="evidence" value="ECO:0007669"/>
    <property type="project" value="UniProtKB-SubCell"/>
</dbReference>
<dbReference type="Gene3D" id="2.60.40.1670">
    <property type="entry name" value="beta-sandwich domain of Sec23/24"/>
    <property type="match status" value="1"/>
</dbReference>
<evidence type="ECO:0000256" key="14">
    <source>
        <dbReference type="RuleBase" id="RU365030"/>
    </source>
</evidence>
<dbReference type="AlphaFoldDB" id="A0A8T2Q8U4"/>
<dbReference type="InterPro" id="IPR029006">
    <property type="entry name" value="ADF-H/Gelsolin-like_dom_sf"/>
</dbReference>
<dbReference type="Pfam" id="PF04815">
    <property type="entry name" value="Sec23_helical"/>
    <property type="match status" value="1"/>
</dbReference>
<keyword evidence="21" id="KW-1185">Reference proteome</keyword>
<name>A0A8T2Q8U4_CERRI</name>
<protein>
    <recommendedName>
        <fullName evidence="3 14">Protein transport protein SEC23</fullName>
    </recommendedName>
</protein>
<dbReference type="Pfam" id="PF08033">
    <property type="entry name" value="Sec23_BS"/>
    <property type="match status" value="1"/>
</dbReference>
<dbReference type="InterPro" id="IPR037364">
    <property type="entry name" value="Sec23"/>
</dbReference>
<dbReference type="SUPFAM" id="SSF82919">
    <property type="entry name" value="Zn-finger domain of Sec23/24"/>
    <property type="match status" value="1"/>
</dbReference>
<dbReference type="GO" id="GO:0030127">
    <property type="term" value="C:COPII vesicle coat"/>
    <property type="evidence" value="ECO:0007669"/>
    <property type="project" value="InterPro"/>
</dbReference>
<dbReference type="SUPFAM" id="SSF82754">
    <property type="entry name" value="C-terminal, gelsolin-like domain of Sec23/24"/>
    <property type="match status" value="1"/>
</dbReference>
<dbReference type="GO" id="GO:0070971">
    <property type="term" value="C:endoplasmic reticulum exit site"/>
    <property type="evidence" value="ECO:0007669"/>
    <property type="project" value="TreeGrafter"/>
</dbReference>
<dbReference type="InterPro" id="IPR036465">
    <property type="entry name" value="vWFA_dom_sf"/>
</dbReference>